<evidence type="ECO:0000256" key="8">
    <source>
        <dbReference type="HAMAP-Rule" id="MF_00066"/>
    </source>
</evidence>
<keyword evidence="4 8" id="KW-0547">Nucleotide-binding</keyword>
<dbReference type="Proteomes" id="UP000178082">
    <property type="component" value="Unassembled WGS sequence"/>
</dbReference>
<evidence type="ECO:0000259" key="9">
    <source>
        <dbReference type="Pfam" id="PF01747"/>
    </source>
</evidence>
<evidence type="ECO:0000313" key="12">
    <source>
        <dbReference type="Proteomes" id="UP000178082"/>
    </source>
</evidence>
<evidence type="ECO:0000256" key="1">
    <source>
        <dbReference type="ARBA" id="ARBA00005048"/>
    </source>
</evidence>
<feature type="domain" description="Sulphate adenylyltransferase catalytic" evidence="9">
    <location>
        <begin position="170"/>
        <end position="378"/>
    </location>
</feature>
<comment type="pathway">
    <text evidence="1 8">Sulfur metabolism; hydrogen sulfide biosynthesis; sulfite from sulfate: step 1/3.</text>
</comment>
<dbReference type="UniPathway" id="UPA00140">
    <property type="reaction ID" value="UER00204"/>
</dbReference>
<dbReference type="CDD" id="cd00517">
    <property type="entry name" value="ATPS"/>
    <property type="match status" value="1"/>
</dbReference>
<reference evidence="11 12" key="1">
    <citation type="journal article" date="2016" name="Nat. Commun.">
        <title>Thousands of microbial genomes shed light on interconnected biogeochemical processes in an aquifer system.</title>
        <authorList>
            <person name="Anantharaman K."/>
            <person name="Brown C.T."/>
            <person name="Hug L.A."/>
            <person name="Sharon I."/>
            <person name="Castelle C.J."/>
            <person name="Probst A.J."/>
            <person name="Thomas B.C."/>
            <person name="Singh A."/>
            <person name="Wilkins M.J."/>
            <person name="Karaoz U."/>
            <person name="Brodie E.L."/>
            <person name="Williams K.H."/>
            <person name="Hubbard S.S."/>
            <person name="Banfield J.F."/>
        </authorList>
    </citation>
    <scope>NUCLEOTIDE SEQUENCE [LARGE SCALE GENOMIC DNA]</scope>
</reference>
<comment type="caution">
    <text evidence="11">The sequence shown here is derived from an EMBL/GenBank/DDBJ whole genome shotgun (WGS) entry which is preliminary data.</text>
</comment>
<protein>
    <recommendedName>
        <fullName evidence="8">Sulfate adenylyltransferase</fullName>
        <ecNumber evidence="8">2.7.7.4</ecNumber>
    </recommendedName>
    <alternativeName>
        <fullName evidence="8">ATP-sulfurylase</fullName>
    </alternativeName>
    <alternativeName>
        <fullName evidence="8">Sulfate adenylate transferase</fullName>
        <shortName evidence="8">SAT</shortName>
    </alternativeName>
</protein>
<dbReference type="SUPFAM" id="SSF52374">
    <property type="entry name" value="Nucleotidylyl transferase"/>
    <property type="match status" value="1"/>
</dbReference>
<dbReference type="InterPro" id="IPR014729">
    <property type="entry name" value="Rossmann-like_a/b/a_fold"/>
</dbReference>
<dbReference type="EC" id="2.7.7.4" evidence="8"/>
<dbReference type="Pfam" id="PF01747">
    <property type="entry name" value="ATP-sulfurylase"/>
    <property type="match status" value="1"/>
</dbReference>
<dbReference type="PANTHER" id="PTHR43509">
    <property type="match status" value="1"/>
</dbReference>
<feature type="domain" description="ATP-sulfurylase PUA-like" evidence="10">
    <location>
        <begin position="2"/>
        <end position="159"/>
    </location>
</feature>
<evidence type="ECO:0000259" key="10">
    <source>
        <dbReference type="Pfam" id="PF14306"/>
    </source>
</evidence>
<dbReference type="EMBL" id="MGDI01000031">
    <property type="protein sequence ID" value="OGL52610.1"/>
    <property type="molecule type" value="Genomic_DNA"/>
</dbReference>
<dbReference type="Pfam" id="PF14306">
    <property type="entry name" value="PUA_2"/>
    <property type="match status" value="1"/>
</dbReference>
<keyword evidence="3 8" id="KW-0548">Nucleotidyltransferase</keyword>
<organism evidence="11 12">
    <name type="scientific">Candidatus Schekmanbacteria bacterium RIFCSPLOWO2_12_FULL_38_15</name>
    <dbReference type="NCBI Taxonomy" id="1817883"/>
    <lineage>
        <taxon>Bacteria</taxon>
        <taxon>Candidatus Schekmaniibacteriota</taxon>
    </lineage>
</organism>
<gene>
    <name evidence="8" type="primary">sat</name>
    <name evidence="11" type="ORF">A3G31_11640</name>
</gene>
<dbReference type="InterPro" id="IPR025980">
    <property type="entry name" value="ATP-Sase_PUA-like_dom"/>
</dbReference>
<comment type="catalytic activity">
    <reaction evidence="7 8">
        <text>sulfate + ATP + H(+) = adenosine 5'-phosphosulfate + diphosphate</text>
        <dbReference type="Rhea" id="RHEA:18133"/>
        <dbReference type="ChEBI" id="CHEBI:15378"/>
        <dbReference type="ChEBI" id="CHEBI:16189"/>
        <dbReference type="ChEBI" id="CHEBI:30616"/>
        <dbReference type="ChEBI" id="CHEBI:33019"/>
        <dbReference type="ChEBI" id="CHEBI:58243"/>
        <dbReference type="EC" id="2.7.7.4"/>
    </reaction>
</comment>
<dbReference type="InterPro" id="IPR020792">
    <property type="entry name" value="SO4_adenylyltransferase_pro"/>
</dbReference>
<dbReference type="AlphaFoldDB" id="A0A1F7SFP7"/>
<dbReference type="SUPFAM" id="SSF88697">
    <property type="entry name" value="PUA domain-like"/>
    <property type="match status" value="1"/>
</dbReference>
<dbReference type="NCBIfam" id="TIGR00339">
    <property type="entry name" value="sopT"/>
    <property type="match status" value="1"/>
</dbReference>
<comment type="similarity">
    <text evidence="6 8">Belongs to the sulfate adenylyltransferase family.</text>
</comment>
<accession>A0A1F7SFP7</accession>
<dbReference type="InterPro" id="IPR015947">
    <property type="entry name" value="PUA-like_sf"/>
</dbReference>
<name>A0A1F7SFP7_9BACT</name>
<evidence type="ECO:0000256" key="5">
    <source>
        <dbReference type="ARBA" id="ARBA00022840"/>
    </source>
</evidence>
<dbReference type="Gene3D" id="3.40.50.620">
    <property type="entry name" value="HUPs"/>
    <property type="match status" value="1"/>
</dbReference>
<proteinExistence type="inferred from homology"/>
<dbReference type="GO" id="GO:0070814">
    <property type="term" value="P:hydrogen sulfide biosynthetic process"/>
    <property type="evidence" value="ECO:0007669"/>
    <property type="project" value="UniProtKB-UniRule"/>
</dbReference>
<evidence type="ECO:0000256" key="4">
    <source>
        <dbReference type="ARBA" id="ARBA00022741"/>
    </source>
</evidence>
<evidence type="ECO:0000313" key="11">
    <source>
        <dbReference type="EMBL" id="OGL52610.1"/>
    </source>
</evidence>
<dbReference type="InterPro" id="IPR024951">
    <property type="entry name" value="Sulfurylase_cat_dom"/>
</dbReference>
<evidence type="ECO:0000256" key="3">
    <source>
        <dbReference type="ARBA" id="ARBA00022695"/>
    </source>
</evidence>
<dbReference type="GO" id="GO:0000103">
    <property type="term" value="P:sulfate assimilation"/>
    <property type="evidence" value="ECO:0007669"/>
    <property type="project" value="UniProtKB-UniRule"/>
</dbReference>
<evidence type="ECO:0000256" key="6">
    <source>
        <dbReference type="ARBA" id="ARBA00037980"/>
    </source>
</evidence>
<dbReference type="InterPro" id="IPR002650">
    <property type="entry name" value="Sulphate_adenylyltransferase"/>
</dbReference>
<keyword evidence="5 8" id="KW-0067">ATP-binding</keyword>
<dbReference type="GO" id="GO:0005524">
    <property type="term" value="F:ATP binding"/>
    <property type="evidence" value="ECO:0007669"/>
    <property type="project" value="UniProtKB-KW"/>
</dbReference>
<dbReference type="GO" id="GO:0004781">
    <property type="term" value="F:sulfate adenylyltransferase (ATP) activity"/>
    <property type="evidence" value="ECO:0007669"/>
    <property type="project" value="UniProtKB-UniRule"/>
</dbReference>
<dbReference type="STRING" id="1817883.A3G31_11640"/>
<dbReference type="PANTHER" id="PTHR43509:SF1">
    <property type="entry name" value="SULFATE ADENYLYLTRANSFERASE"/>
    <property type="match status" value="1"/>
</dbReference>
<dbReference type="HAMAP" id="MF_00066">
    <property type="entry name" value="Sulf_adenylyltr"/>
    <property type="match status" value="1"/>
</dbReference>
<evidence type="ECO:0000256" key="2">
    <source>
        <dbReference type="ARBA" id="ARBA00022679"/>
    </source>
</evidence>
<dbReference type="NCBIfam" id="NF003166">
    <property type="entry name" value="PRK04149.1"/>
    <property type="match status" value="1"/>
</dbReference>
<sequence length="382" mass="43208">MIKPHGGRLVNRIVEEKEHDILEDKASGMPKIVLNSREISDFEMIATGAMSPLEGFMTKNDYINVLDLKRLGNGLPWTIPVNLSVKNGKGEDYKEGSDIAMYDSDQNLLGILHLEEKYEVDKEHEAEAVLLTNDKAHPGVQYLDSIGTVYLGGMITLLHRPKHTKFLNHRLDPKETRVLFKAKGWERVAAFQTRNPIHRAHEYLQKCALEIVDGLLIHPLVGDTKGDDISADVRMKCYEVLLSNYYPSTRVAISVFPAAMRYAGPREAIFHALVRKNYGCTHFIVGRDHAGVGNYYGTYDAHYIFREFDPAEIDITPMFFDHSFFCKTCNNMASTKTCPHGKESHMILSGTKVREMLAKGEIPPPEFTRPEVAKILIDSMKK</sequence>
<keyword evidence="2 8" id="KW-0808">Transferase</keyword>
<dbReference type="Gene3D" id="3.10.400.10">
    <property type="entry name" value="Sulfate adenylyltransferase"/>
    <property type="match status" value="1"/>
</dbReference>
<evidence type="ECO:0000256" key="7">
    <source>
        <dbReference type="ARBA" id="ARBA00049370"/>
    </source>
</evidence>